<feature type="domain" description="PPIase FKBP-type" evidence="6">
    <location>
        <begin position="209"/>
        <end position="297"/>
    </location>
</feature>
<dbReference type="InterPro" id="IPR001179">
    <property type="entry name" value="PPIase_FKBP_dom"/>
</dbReference>
<dbReference type="EMBL" id="WHWC01000017">
    <property type="protein sequence ID" value="KAG8365721.1"/>
    <property type="molecule type" value="Genomic_DNA"/>
</dbReference>
<evidence type="ECO:0000313" key="7">
    <source>
        <dbReference type="EMBL" id="KAG8365721.1"/>
    </source>
</evidence>
<proteinExistence type="predicted"/>
<protein>
    <recommendedName>
        <fullName evidence="2 5">peptidylprolyl isomerase</fullName>
        <ecNumber evidence="2 5">5.2.1.8</ecNumber>
    </recommendedName>
</protein>
<comment type="caution">
    <text evidence="7">The sequence shown here is derived from an EMBL/GenBank/DDBJ whole genome shotgun (WGS) entry which is preliminary data.</text>
</comment>
<dbReference type="PANTHER" id="PTHR43811:SF48">
    <property type="entry name" value="PEPTIDYL-PROLYL CIS-TRANS ISOMERASE FKBP43"/>
    <property type="match status" value="1"/>
</dbReference>
<dbReference type="PANTHER" id="PTHR43811">
    <property type="entry name" value="FKBP-TYPE PEPTIDYL-PROLYL CIS-TRANS ISOMERASE FKPA"/>
    <property type="match status" value="1"/>
</dbReference>
<keyword evidence="3 5" id="KW-0697">Rotamase</keyword>
<dbReference type="EC" id="5.2.1.8" evidence="2 5"/>
<evidence type="ECO:0000256" key="4">
    <source>
        <dbReference type="ARBA" id="ARBA00023235"/>
    </source>
</evidence>
<dbReference type="SUPFAM" id="SSF54534">
    <property type="entry name" value="FKBP-like"/>
    <property type="match status" value="1"/>
</dbReference>
<evidence type="ECO:0000256" key="2">
    <source>
        <dbReference type="ARBA" id="ARBA00013194"/>
    </source>
</evidence>
<evidence type="ECO:0000259" key="6">
    <source>
        <dbReference type="PROSITE" id="PS50059"/>
    </source>
</evidence>
<accession>A0AAV6W5Q9</accession>
<keyword evidence="8" id="KW-1185">Reference proteome</keyword>
<dbReference type="Gene3D" id="3.10.50.40">
    <property type="match status" value="1"/>
</dbReference>
<dbReference type="Gene3D" id="2.60.120.340">
    <property type="entry name" value="Nucleoplasmin core domain"/>
    <property type="match status" value="1"/>
</dbReference>
<dbReference type="Proteomes" id="UP000826271">
    <property type="component" value="Unassembled WGS sequence"/>
</dbReference>
<dbReference type="InterPro" id="IPR046357">
    <property type="entry name" value="PPIase_dom_sf"/>
</dbReference>
<evidence type="ECO:0000256" key="3">
    <source>
        <dbReference type="ARBA" id="ARBA00023110"/>
    </source>
</evidence>
<reference evidence="7" key="1">
    <citation type="submission" date="2019-10" db="EMBL/GenBank/DDBJ databases">
        <authorList>
            <person name="Zhang R."/>
            <person name="Pan Y."/>
            <person name="Wang J."/>
            <person name="Ma R."/>
            <person name="Yu S."/>
        </authorList>
    </citation>
    <scope>NUCLEOTIDE SEQUENCE</scope>
    <source>
        <strain evidence="7">LA-IB0</strain>
        <tissue evidence="7">Leaf</tissue>
    </source>
</reference>
<evidence type="ECO:0000256" key="1">
    <source>
        <dbReference type="ARBA" id="ARBA00000971"/>
    </source>
</evidence>
<sequence length="299" mass="33029">MASFWAIEVKPGSRVVHICERATGKLRITQATLGIGNGTEKSLVQCDVRELGKSPVIAFICALLPNTSETCPLNLKFEETAKIIFSVIGQRSVHLTGYYLCHDQAFPYLHSDTDTYSIDIENTETEESSDPHSEDSIFGGSFIDDSELLVSAPSPKSPIRDDSELPKSKDLNLDRIQEQSCAGIKTFPDGFVIQELEKGHPIGKLAALGSKVKIHFTGMLKETGCIFESTVDRHPCHFRLGDEEVIDGLNMGIDGMSVGDKRRLIIPPSMGFGEQENIEKVPPNSWLVYDVELVGVRRY</sequence>
<organism evidence="7 8">
    <name type="scientific">Buddleja alternifolia</name>
    <dbReference type="NCBI Taxonomy" id="168488"/>
    <lineage>
        <taxon>Eukaryota</taxon>
        <taxon>Viridiplantae</taxon>
        <taxon>Streptophyta</taxon>
        <taxon>Embryophyta</taxon>
        <taxon>Tracheophyta</taxon>
        <taxon>Spermatophyta</taxon>
        <taxon>Magnoliopsida</taxon>
        <taxon>eudicotyledons</taxon>
        <taxon>Gunneridae</taxon>
        <taxon>Pentapetalae</taxon>
        <taxon>asterids</taxon>
        <taxon>lamiids</taxon>
        <taxon>Lamiales</taxon>
        <taxon>Scrophulariaceae</taxon>
        <taxon>Buddlejeae</taxon>
        <taxon>Buddleja</taxon>
    </lineage>
</organism>
<name>A0AAV6W5Q9_9LAMI</name>
<gene>
    <name evidence="7" type="ORF">BUALT_Bualt17G0001400</name>
</gene>
<dbReference type="Pfam" id="PF00254">
    <property type="entry name" value="FKBP_C"/>
    <property type="match status" value="1"/>
</dbReference>
<dbReference type="InterPro" id="IPR041232">
    <property type="entry name" value="NPL"/>
</dbReference>
<dbReference type="GO" id="GO:0003755">
    <property type="term" value="F:peptidyl-prolyl cis-trans isomerase activity"/>
    <property type="evidence" value="ECO:0007669"/>
    <property type="project" value="UniProtKB-KW"/>
</dbReference>
<dbReference type="PROSITE" id="PS50059">
    <property type="entry name" value="FKBP_PPIASE"/>
    <property type="match status" value="1"/>
</dbReference>
<keyword evidence="4 5" id="KW-0413">Isomerase</keyword>
<comment type="catalytic activity">
    <reaction evidence="1 5">
        <text>[protein]-peptidylproline (omega=180) = [protein]-peptidylproline (omega=0)</text>
        <dbReference type="Rhea" id="RHEA:16237"/>
        <dbReference type="Rhea" id="RHEA-COMP:10747"/>
        <dbReference type="Rhea" id="RHEA-COMP:10748"/>
        <dbReference type="ChEBI" id="CHEBI:83833"/>
        <dbReference type="ChEBI" id="CHEBI:83834"/>
        <dbReference type="EC" id="5.2.1.8"/>
    </reaction>
</comment>
<dbReference type="Pfam" id="PF17800">
    <property type="entry name" value="NPL"/>
    <property type="match status" value="1"/>
</dbReference>
<evidence type="ECO:0000313" key="8">
    <source>
        <dbReference type="Proteomes" id="UP000826271"/>
    </source>
</evidence>
<dbReference type="AlphaFoldDB" id="A0AAV6W5Q9"/>
<evidence type="ECO:0000256" key="5">
    <source>
        <dbReference type="PROSITE-ProRule" id="PRU00277"/>
    </source>
</evidence>